<dbReference type="Pfam" id="PF13439">
    <property type="entry name" value="Glyco_transf_4"/>
    <property type="match status" value="1"/>
</dbReference>
<keyword evidence="4" id="KW-1185">Reference proteome</keyword>
<dbReference type="EMBL" id="BAVR01000050">
    <property type="protein sequence ID" value="GAE89936.1"/>
    <property type="molecule type" value="Genomic_DNA"/>
</dbReference>
<dbReference type="AlphaFoldDB" id="W4V9V0"/>
<dbReference type="STRING" id="1294263.JCM21531_3508"/>
<protein>
    <submittedName>
        <fullName evidence="3">Glycosyltransferase</fullName>
    </submittedName>
</protein>
<keyword evidence="3" id="KW-0808">Transferase</keyword>
<evidence type="ECO:0000259" key="2">
    <source>
        <dbReference type="Pfam" id="PF13439"/>
    </source>
</evidence>
<feature type="domain" description="Glycosyl transferase family 1" evidence="1">
    <location>
        <begin position="175"/>
        <end position="326"/>
    </location>
</feature>
<evidence type="ECO:0000313" key="3">
    <source>
        <dbReference type="EMBL" id="GAE89936.1"/>
    </source>
</evidence>
<dbReference type="SUPFAM" id="SSF53756">
    <property type="entry name" value="UDP-Glycosyltransferase/glycogen phosphorylase"/>
    <property type="match status" value="1"/>
</dbReference>
<evidence type="ECO:0000313" key="4">
    <source>
        <dbReference type="Proteomes" id="UP000019109"/>
    </source>
</evidence>
<proteinExistence type="predicted"/>
<accession>W4V9V0</accession>
<evidence type="ECO:0000259" key="1">
    <source>
        <dbReference type="Pfam" id="PF00534"/>
    </source>
</evidence>
<name>W4V9V0_9FIRM</name>
<gene>
    <name evidence="3" type="ORF">JCM21531_3508</name>
</gene>
<dbReference type="CDD" id="cd03801">
    <property type="entry name" value="GT4_PimA-like"/>
    <property type="match status" value="1"/>
</dbReference>
<organism evidence="3 4">
    <name type="scientific">Acetivibrio straminisolvens JCM 21531</name>
    <dbReference type="NCBI Taxonomy" id="1294263"/>
    <lineage>
        <taxon>Bacteria</taxon>
        <taxon>Bacillati</taxon>
        <taxon>Bacillota</taxon>
        <taxon>Clostridia</taxon>
        <taxon>Eubacteriales</taxon>
        <taxon>Oscillospiraceae</taxon>
        <taxon>Acetivibrio</taxon>
    </lineage>
</organism>
<feature type="domain" description="Glycosyltransferase subfamily 4-like N-terminal" evidence="2">
    <location>
        <begin position="51"/>
        <end position="162"/>
    </location>
</feature>
<dbReference type="InterPro" id="IPR028098">
    <property type="entry name" value="Glyco_trans_4-like_N"/>
</dbReference>
<dbReference type="OrthoDB" id="9772485at2"/>
<dbReference type="PANTHER" id="PTHR12526">
    <property type="entry name" value="GLYCOSYLTRANSFERASE"/>
    <property type="match status" value="1"/>
</dbReference>
<dbReference type="GO" id="GO:0016757">
    <property type="term" value="F:glycosyltransferase activity"/>
    <property type="evidence" value="ECO:0007669"/>
    <property type="project" value="InterPro"/>
</dbReference>
<dbReference type="Pfam" id="PF00534">
    <property type="entry name" value="Glycos_transf_1"/>
    <property type="match status" value="1"/>
</dbReference>
<comment type="caution">
    <text evidence="3">The sequence shown here is derived from an EMBL/GenBank/DDBJ whole genome shotgun (WGS) entry which is preliminary data.</text>
</comment>
<sequence length="354" mass="40650">MKILVIGPSPNKSKGGMATVIGGIQKDDSLNHKFDIDIFESYIDANKIVKFFYSLWAYLKFRKVYDKYDLFHIHMASYGSTFRKAKYVHFLKKHNKKVIIHIHGASFMVFYKKQSEEKKRYIRDLLNSVEMVIALSDKWQETFRKEFGIENCVVLNNGIDTDIYLDAIVEPEKFQKCFLFLGRLGQRKGTYDLVNAIERVVKVIPDLKCYFAGDGEVNKFRKIVYERKLEKNIEIVGWVDFDRKIELLKKVSTVVLPSYNEGLPMAILEGMACGKAIISTAVGAIPEVVKSENGIIIEPGDIEGLEKALLRCCQDSNMMGKMSKENIEKISTSFSIKKMHEKLETYYNQVLKGV</sequence>
<reference evidence="3" key="1">
    <citation type="journal article" date="2014" name="Genome Announc.">
        <title>Draft Genome Sequence of Clostridium straminisolvens Strain JCM 21531T, Isolated from a Cellulose-Degrading Bacterial Community.</title>
        <authorList>
            <person name="Yuki M."/>
            <person name="Oshima K."/>
            <person name="Suda W."/>
            <person name="Sakamoto M."/>
            <person name="Kitamura K."/>
            <person name="Iida T."/>
            <person name="Hattori M."/>
            <person name="Ohkuma M."/>
        </authorList>
    </citation>
    <scope>NUCLEOTIDE SEQUENCE [LARGE SCALE GENOMIC DNA]</scope>
    <source>
        <strain evidence="3">JCM 21531</strain>
    </source>
</reference>
<dbReference type="InterPro" id="IPR001296">
    <property type="entry name" value="Glyco_trans_1"/>
</dbReference>
<dbReference type="RefSeq" id="WP_038290460.1">
    <property type="nucleotide sequence ID" value="NZ_BAVR01000050.1"/>
</dbReference>
<dbReference type="Proteomes" id="UP000019109">
    <property type="component" value="Unassembled WGS sequence"/>
</dbReference>
<dbReference type="Gene3D" id="3.40.50.2000">
    <property type="entry name" value="Glycogen Phosphorylase B"/>
    <property type="match status" value="2"/>
</dbReference>